<organism evidence="2 3">
    <name type="scientific">Symbiodinium microadriaticum</name>
    <name type="common">Dinoflagellate</name>
    <name type="synonym">Zooxanthella microadriatica</name>
    <dbReference type="NCBI Taxonomy" id="2951"/>
    <lineage>
        <taxon>Eukaryota</taxon>
        <taxon>Sar</taxon>
        <taxon>Alveolata</taxon>
        <taxon>Dinophyceae</taxon>
        <taxon>Suessiales</taxon>
        <taxon>Symbiodiniaceae</taxon>
        <taxon>Symbiodinium</taxon>
    </lineage>
</organism>
<sequence>MLRLNKYAASEKLRMPIPEAELYHLLRRGKAGGASLSELRCIMEALTFVRFTFDVECLQGCAKSRRCWGLSTARHANLVSRADPMRVSDVLALHSKLADEEGPPWDRLMSGAALFCIYARCRWSDMQHIDSLLLEPDEQGFSEFGSAVIDIHKTMHFASKAPRTMELVAVGRGLDGSDWLGTFVGVRKLLECEYAKDFPSMPAPNKQGLPTVRALSSAEAGAWLRELLPERGSLKTTSRSLKSTLLSFAAKRGIAHLDRLALGGHSHSAHMSDVYARDALARPLRLLAGMLTEIRLGTFVPDAGRAARFPGRVNEADLRAEVPEAIIRATVDVDLTSEAELKAPESEAEDIVDATSFASTAEITEAFLSRVTWKEQHEVTKVCRSSELYDLLSEAGIKTHSHLAFACGTPRAQPTDAEFTSFANTIVGVPASIGQVSSLKRLHFESSTLVVAALRTMVEGDAGETGKKLPVAEKAARLAEAKRRLPGLVIEDELEPSHALLDIVSHMGEANAIVWVPPSKCTKRDDELKLGLRDKQKYLTVQEHGVMLAPAPDKLVAEHGSPLEVQWCLQRRGMAFFMCGFMSYETHERWVSTLLRALSSDVPPGYAPISVAQIMRADSEMFLLLAKEVHRVKPDDSGVMEMDEKMKLFRHDPRVTSYLQPLQKATSSVAPPPTAPGEPSGANANEQLSKRQKKRHKRLATPVKTDNMPAELKSCPHYTDSAGNRAPKGKGRGKKGKDKGILPGITVPLTDSGAIAVAGSNTGGLADAKSIFIVTSNFDESEIPCGTSAAEQLAVSCLKKGRCSADDLLELSSLLPSEAQPRSAQACSDERSFTTGAYCHGPMSGLRNAVKTFPAVSCLMASLAKSVFPKLTFSSLGLFRNIKTRRHKDLRNLAGSLNGVAPLCKFKGGGIRVYNDAGFSDLQVAEGPVFFDASKEHETLEWSEGPRLVLVAFSVDEMQILLDLVSEHAASLLVVQCTDHKHFSQPPSSSPWPSLLWLRAVELLNQACSKPTVNTSLFGPPGATLRPALGKQSRKARPLVSEFRAYDAWAVPLRSDPADLLNCYPKGARVVRKDWDPHVREVLGEKSTVLLDFLLKEIDFPDHRLVKHMSRGCKIRGRTLDLTAAYKQYAVHRSDREVLRIGVKDAEQGRARIFGTNSLPFGATGSVPSFLRCAAAIWLLGAKSLGIAWTNYFDDFPMFAKAESSDTTDSLAADFLDLFSILFAREGKKATSFDQAFRALGLLFDLSRFDEGEVTIGHTKERGEELKATISAILAADCLSHAEAESLRGRLHWYTSFLFGRRSSQALNVVSDWVNRGVSSGRLSEDLRDALTYLKDVALDAPPLKISIALHKTFLIFTDGSLEGNTACVGGILHDGEGKAVAFFSIELDSLAVARLHEHSEHPIYEIELLGIWAALSIWQECIHDSFCVCYLDNEAARGSFDHLLAKGTRRMSVSACVYGLRP</sequence>
<dbReference type="InterPro" id="IPR043502">
    <property type="entry name" value="DNA/RNA_pol_sf"/>
</dbReference>
<evidence type="ECO:0000256" key="1">
    <source>
        <dbReference type="SAM" id="MobiDB-lite"/>
    </source>
</evidence>
<dbReference type="EMBL" id="LSRX01002057">
    <property type="protein sequence ID" value="OLP76328.1"/>
    <property type="molecule type" value="Genomic_DNA"/>
</dbReference>
<evidence type="ECO:0000313" key="2">
    <source>
        <dbReference type="EMBL" id="OLP76328.1"/>
    </source>
</evidence>
<name>A0A1Q9C076_SYMMI</name>
<dbReference type="OrthoDB" id="446059at2759"/>
<keyword evidence="3" id="KW-1185">Reference proteome</keyword>
<dbReference type="SUPFAM" id="SSF56672">
    <property type="entry name" value="DNA/RNA polymerases"/>
    <property type="match status" value="1"/>
</dbReference>
<reference evidence="2 3" key="1">
    <citation type="submission" date="2016-02" db="EMBL/GenBank/DDBJ databases">
        <title>Genome analysis of coral dinoflagellate symbionts highlights evolutionary adaptations to a symbiotic lifestyle.</title>
        <authorList>
            <person name="Aranda M."/>
            <person name="Li Y."/>
            <person name="Liew Y.J."/>
            <person name="Baumgarten S."/>
            <person name="Simakov O."/>
            <person name="Wilson M."/>
            <person name="Piel J."/>
            <person name="Ashoor H."/>
            <person name="Bougouffa S."/>
            <person name="Bajic V.B."/>
            <person name="Ryu T."/>
            <person name="Ravasi T."/>
            <person name="Bayer T."/>
            <person name="Micklem G."/>
            <person name="Kim H."/>
            <person name="Bhak J."/>
            <person name="Lajeunesse T.C."/>
            <person name="Voolstra C.R."/>
        </authorList>
    </citation>
    <scope>NUCLEOTIDE SEQUENCE [LARGE SCALE GENOMIC DNA]</scope>
    <source>
        <strain evidence="2 3">CCMP2467</strain>
    </source>
</reference>
<gene>
    <name evidence="2" type="ORF">AK812_SmicGene43752</name>
</gene>
<dbReference type="Proteomes" id="UP000186817">
    <property type="component" value="Unassembled WGS sequence"/>
</dbReference>
<feature type="compositionally biased region" description="Basic residues" evidence="1">
    <location>
        <begin position="690"/>
        <end position="699"/>
    </location>
</feature>
<comment type="caution">
    <text evidence="2">The sequence shown here is derived from an EMBL/GenBank/DDBJ whole genome shotgun (WGS) entry which is preliminary data.</text>
</comment>
<protein>
    <submittedName>
        <fullName evidence="2">Uncharacterized protein</fullName>
    </submittedName>
</protein>
<evidence type="ECO:0000313" key="3">
    <source>
        <dbReference type="Proteomes" id="UP000186817"/>
    </source>
</evidence>
<feature type="compositionally biased region" description="Basic residues" evidence="1">
    <location>
        <begin position="727"/>
        <end position="737"/>
    </location>
</feature>
<accession>A0A1Q9C076</accession>
<proteinExistence type="predicted"/>
<feature type="region of interest" description="Disordered" evidence="1">
    <location>
        <begin position="662"/>
        <end position="742"/>
    </location>
</feature>